<dbReference type="GO" id="GO:0009055">
    <property type="term" value="F:electron transfer activity"/>
    <property type="evidence" value="ECO:0007669"/>
    <property type="project" value="TreeGrafter"/>
</dbReference>
<reference evidence="3 4" key="1">
    <citation type="submission" date="2019-03" db="EMBL/GenBank/DDBJ databases">
        <title>Dyadobacter AR-3-6 sp. nov., isolated from arctic soil.</title>
        <authorList>
            <person name="Chaudhary D.K."/>
        </authorList>
    </citation>
    <scope>NUCLEOTIDE SEQUENCE [LARGE SCALE GENOMIC DNA]</scope>
    <source>
        <strain evidence="3 4">AR-3-6</strain>
    </source>
</reference>
<dbReference type="GO" id="GO:0010181">
    <property type="term" value="F:FMN binding"/>
    <property type="evidence" value="ECO:0007669"/>
    <property type="project" value="TreeGrafter"/>
</dbReference>
<dbReference type="GO" id="GO:0003955">
    <property type="term" value="F:NAD(P)H dehydrogenase (quinone) activity"/>
    <property type="evidence" value="ECO:0007669"/>
    <property type="project" value="TreeGrafter"/>
</dbReference>
<accession>A0A4R5DLM8</accession>
<dbReference type="AlphaFoldDB" id="A0A4R5DLM8"/>
<dbReference type="PANTHER" id="PTHR47307:SF1">
    <property type="entry name" value="GLUTATHIONE-REGULATED POTASSIUM-EFFLUX SYSTEM ANCILLARY PROTEIN KEFG"/>
    <property type="match status" value="1"/>
</dbReference>
<keyword evidence="1" id="KW-0560">Oxidoreductase</keyword>
<evidence type="ECO:0000313" key="3">
    <source>
        <dbReference type="EMBL" id="TDE11553.1"/>
    </source>
</evidence>
<dbReference type="InterPro" id="IPR029039">
    <property type="entry name" value="Flavoprotein-like_sf"/>
</dbReference>
<dbReference type="Pfam" id="PF02525">
    <property type="entry name" value="Flavodoxin_2"/>
    <property type="match status" value="1"/>
</dbReference>
<dbReference type="Gene3D" id="3.40.50.360">
    <property type="match status" value="1"/>
</dbReference>
<dbReference type="SUPFAM" id="SSF52218">
    <property type="entry name" value="Flavoproteins"/>
    <property type="match status" value="1"/>
</dbReference>
<evidence type="ECO:0000259" key="2">
    <source>
        <dbReference type="Pfam" id="PF02525"/>
    </source>
</evidence>
<dbReference type="OrthoDB" id="652200at2"/>
<feature type="domain" description="Flavodoxin-like fold" evidence="2">
    <location>
        <begin position="3"/>
        <end position="165"/>
    </location>
</feature>
<dbReference type="PANTHER" id="PTHR47307">
    <property type="entry name" value="GLUTATHIONE-REGULATED POTASSIUM-EFFLUX SYSTEM ANCILLARY PROTEIN KEFG"/>
    <property type="match status" value="1"/>
</dbReference>
<dbReference type="EMBL" id="SMFL01000011">
    <property type="protein sequence ID" value="TDE11553.1"/>
    <property type="molecule type" value="Genomic_DNA"/>
</dbReference>
<evidence type="ECO:0000313" key="4">
    <source>
        <dbReference type="Proteomes" id="UP000294850"/>
    </source>
</evidence>
<dbReference type="RefSeq" id="WP_131960886.1">
    <property type="nucleotide sequence ID" value="NZ_SMFL01000011.1"/>
</dbReference>
<sequence length="201" mass="23557">MAKVLIQFAHPTLSKSSIQKTLETYCRKVKGVTFNDLYEYYPDLYIDVKREQKLLSQHDIIIFQHPFYWYSSPPILKQWQDLVLEYNWAYGPEGNALAGKQMLNAISCGGGREAYKETGYNRFPVTQFLLPFNQTAHLCKMEYLPPFVVHETYNMSEDMINSYGENYARVLQSLVNEEFQPIHYQDVEYINELTPVPSFSH</sequence>
<dbReference type="Proteomes" id="UP000294850">
    <property type="component" value="Unassembled WGS sequence"/>
</dbReference>
<keyword evidence="4" id="KW-1185">Reference proteome</keyword>
<dbReference type="InterPro" id="IPR046980">
    <property type="entry name" value="KefG/KefF"/>
</dbReference>
<dbReference type="InterPro" id="IPR003680">
    <property type="entry name" value="Flavodoxin_fold"/>
</dbReference>
<protein>
    <submittedName>
        <fullName evidence="3">NAD(P)H oxidoreductase</fullName>
    </submittedName>
</protein>
<comment type="caution">
    <text evidence="3">The sequence shown here is derived from an EMBL/GenBank/DDBJ whole genome shotgun (WGS) entry which is preliminary data.</text>
</comment>
<gene>
    <name evidence="3" type="ORF">E0F88_24260</name>
</gene>
<proteinExistence type="predicted"/>
<name>A0A4R5DLM8_9BACT</name>
<evidence type="ECO:0000256" key="1">
    <source>
        <dbReference type="ARBA" id="ARBA00023002"/>
    </source>
</evidence>
<organism evidence="3 4">
    <name type="scientific">Dyadobacter psychrotolerans</name>
    <dbReference type="NCBI Taxonomy" id="2541721"/>
    <lineage>
        <taxon>Bacteria</taxon>
        <taxon>Pseudomonadati</taxon>
        <taxon>Bacteroidota</taxon>
        <taxon>Cytophagia</taxon>
        <taxon>Cytophagales</taxon>
        <taxon>Spirosomataceae</taxon>
        <taxon>Dyadobacter</taxon>
    </lineage>
</organism>